<gene>
    <name evidence="2" type="ORF">HDC18092</name>
</gene>
<organism evidence="2">
    <name type="scientific">Drosophila melanogaster</name>
    <name type="common">Fruit fly</name>
    <dbReference type="NCBI Taxonomy" id="7227"/>
    <lineage>
        <taxon>Eukaryota</taxon>
        <taxon>Metazoa</taxon>
        <taxon>Ecdysozoa</taxon>
        <taxon>Arthropoda</taxon>
        <taxon>Hexapoda</taxon>
        <taxon>Insecta</taxon>
        <taxon>Pterygota</taxon>
        <taxon>Neoptera</taxon>
        <taxon>Endopterygota</taxon>
        <taxon>Diptera</taxon>
        <taxon>Brachycera</taxon>
        <taxon>Muscomorpha</taxon>
        <taxon>Ephydroidea</taxon>
        <taxon>Drosophilidae</taxon>
        <taxon>Drosophila</taxon>
        <taxon>Sophophora</taxon>
    </lineage>
</organism>
<evidence type="ECO:0000256" key="1">
    <source>
        <dbReference type="SAM" id="MobiDB-lite"/>
    </source>
</evidence>
<dbReference type="EMBL" id="BK003078">
    <property type="protein sequence ID" value="DAA03278.1"/>
    <property type="molecule type" value="Genomic_DNA"/>
</dbReference>
<accession>Q6III8</accession>
<proteinExistence type="predicted"/>
<sequence length="108" mass="12295">MYSTATTCSSGSIIHHSGQRKGKIRRTMAAITFWANFDGGTLSSLHNKAGKSVKSGKTERENEQEEQEWQEEQDQNQAVVADKNDECQKENRKDNIFSAQLNFWPLKM</sequence>
<feature type="compositionally biased region" description="Acidic residues" evidence="1">
    <location>
        <begin position="62"/>
        <end position="74"/>
    </location>
</feature>
<feature type="region of interest" description="Disordered" evidence="1">
    <location>
        <begin position="39"/>
        <end position="87"/>
    </location>
</feature>
<dbReference type="AlphaFoldDB" id="Q6III8"/>
<evidence type="ECO:0000313" key="2">
    <source>
        <dbReference type="EMBL" id="DAA03278.1"/>
    </source>
</evidence>
<protein>
    <submittedName>
        <fullName evidence="2">HDC18092</fullName>
    </submittedName>
</protein>
<name>Q6III8_DROME</name>
<reference evidence="2" key="1">
    <citation type="journal article" date="2003" name="Genome Biol.">
        <title>An integrated gene annotation and transcriptional profiling approach towards the full gene content of the Drosophila genome.</title>
        <authorList>
            <person name="Hild M."/>
            <person name="Beckmann B."/>
            <person name="Haas S.A."/>
            <person name="Koch B."/>
            <person name="Solovyev V."/>
            <person name="Busold C."/>
            <person name="Fellenberg K."/>
            <person name="Boutros M."/>
            <person name="Vingron M."/>
            <person name="Sauer F."/>
            <person name="Hoheisel J.D."/>
            <person name="Paro R."/>
        </authorList>
    </citation>
    <scope>NUCLEOTIDE SEQUENCE</scope>
</reference>